<dbReference type="InterPro" id="IPR036397">
    <property type="entry name" value="RNaseH_sf"/>
</dbReference>
<name>A0A8B8BC95_CRAVI</name>
<dbReference type="SUPFAM" id="SSF53098">
    <property type="entry name" value="Ribonuclease H-like"/>
    <property type="match status" value="1"/>
</dbReference>
<dbReference type="PANTHER" id="PTHR37984">
    <property type="entry name" value="PROTEIN CBG26694"/>
    <property type="match status" value="1"/>
</dbReference>
<accession>A0A8B8BC95</accession>
<dbReference type="InterPro" id="IPR012337">
    <property type="entry name" value="RNaseH-like_sf"/>
</dbReference>
<keyword evidence="2" id="KW-1185">Reference proteome</keyword>
<dbReference type="FunFam" id="3.30.420.10:FF:000063">
    <property type="entry name" value="Retrovirus-related Pol polyprotein from transposon 297-like Protein"/>
    <property type="match status" value="1"/>
</dbReference>
<dbReference type="InterPro" id="IPR001584">
    <property type="entry name" value="Integrase_cat-core"/>
</dbReference>
<reference evidence="3" key="1">
    <citation type="submission" date="2025-08" db="UniProtKB">
        <authorList>
            <consortium name="RefSeq"/>
        </authorList>
    </citation>
    <scope>IDENTIFICATION</scope>
    <source>
        <tissue evidence="3">Whole sample</tissue>
    </source>
</reference>
<gene>
    <name evidence="3" type="primary">LOC111109255</name>
</gene>
<organism evidence="2 3">
    <name type="scientific">Crassostrea virginica</name>
    <name type="common">Eastern oyster</name>
    <dbReference type="NCBI Taxonomy" id="6565"/>
    <lineage>
        <taxon>Eukaryota</taxon>
        <taxon>Metazoa</taxon>
        <taxon>Spiralia</taxon>
        <taxon>Lophotrochozoa</taxon>
        <taxon>Mollusca</taxon>
        <taxon>Bivalvia</taxon>
        <taxon>Autobranchia</taxon>
        <taxon>Pteriomorphia</taxon>
        <taxon>Ostreida</taxon>
        <taxon>Ostreoidea</taxon>
        <taxon>Ostreidae</taxon>
        <taxon>Crassostrea</taxon>
    </lineage>
</organism>
<dbReference type="OrthoDB" id="6149201at2759"/>
<evidence type="ECO:0000313" key="2">
    <source>
        <dbReference type="Proteomes" id="UP000694844"/>
    </source>
</evidence>
<feature type="domain" description="Integrase catalytic" evidence="1">
    <location>
        <begin position="13"/>
        <end position="173"/>
    </location>
</feature>
<dbReference type="PROSITE" id="PS50994">
    <property type="entry name" value="INTEGRASE"/>
    <property type="match status" value="1"/>
</dbReference>
<dbReference type="AlphaFoldDB" id="A0A8B8BC95"/>
<dbReference type="GO" id="GO:0003676">
    <property type="term" value="F:nucleic acid binding"/>
    <property type="evidence" value="ECO:0007669"/>
    <property type="project" value="InterPro"/>
</dbReference>
<dbReference type="GO" id="GO:0015074">
    <property type="term" value="P:DNA integration"/>
    <property type="evidence" value="ECO:0007669"/>
    <property type="project" value="InterPro"/>
</dbReference>
<dbReference type="Pfam" id="PF00665">
    <property type="entry name" value="rve"/>
    <property type="match status" value="1"/>
</dbReference>
<dbReference type="KEGG" id="cvn:111109255"/>
<sequence>MWTSECPMLLPEVPDRPLSKIAADLFEYQNHHYLLVVDYITKWPEVIKLDNLSSKTTITCLKGLISRYGFIDEIISDNGPQFSSLEFKTFSTEFGFKHVTSSPHFAQSNGQAERMVKTVKRLIMKSTDPFKALLDYRNTPLDIGLSPAQLFLNCRLKTSLPTSAPLLKPLGMDTKEIKAMLKSRQLKNKTHYDKHAGRGLEPLKAGDPVFVYTERSWKPRQVLEHHSSPRSYVVQASGGRKLRRNRRHLRRTRYRAAHDDRNDEHIEYPFLNTENVRHMTVVKINMWTVVRLPNRTTSR</sequence>
<evidence type="ECO:0000259" key="1">
    <source>
        <dbReference type="PROSITE" id="PS50994"/>
    </source>
</evidence>
<dbReference type="RefSeq" id="XP_022301045.1">
    <property type="nucleotide sequence ID" value="XM_022445337.1"/>
</dbReference>
<dbReference type="InterPro" id="IPR050951">
    <property type="entry name" value="Retrovirus_Pol_polyprotein"/>
</dbReference>
<proteinExistence type="predicted"/>
<dbReference type="Gene3D" id="3.30.420.10">
    <property type="entry name" value="Ribonuclease H-like superfamily/Ribonuclease H"/>
    <property type="match status" value="1"/>
</dbReference>
<dbReference type="Proteomes" id="UP000694844">
    <property type="component" value="Chromosome 8"/>
</dbReference>
<protein>
    <submittedName>
        <fullName evidence="3">Uncharacterized protein K02A2.6-like</fullName>
    </submittedName>
</protein>
<dbReference type="PANTHER" id="PTHR37984:SF7">
    <property type="entry name" value="INTEGRASE CATALYTIC DOMAIN-CONTAINING PROTEIN"/>
    <property type="match status" value="1"/>
</dbReference>
<evidence type="ECO:0000313" key="3">
    <source>
        <dbReference type="RefSeq" id="XP_022301045.1"/>
    </source>
</evidence>
<dbReference type="GeneID" id="111109255"/>